<keyword evidence="5" id="KW-0804">Transcription</keyword>
<evidence type="ECO:0000256" key="3">
    <source>
        <dbReference type="ARBA" id="ARBA00023015"/>
    </source>
</evidence>
<dbReference type="CDD" id="cd00383">
    <property type="entry name" value="trans_reg_C"/>
    <property type="match status" value="1"/>
</dbReference>
<dbReference type="GO" id="GO:0032993">
    <property type="term" value="C:protein-DNA complex"/>
    <property type="evidence" value="ECO:0007669"/>
    <property type="project" value="TreeGrafter"/>
</dbReference>
<evidence type="ECO:0000256" key="1">
    <source>
        <dbReference type="ARBA" id="ARBA00022553"/>
    </source>
</evidence>
<dbReference type="GO" id="GO:0000156">
    <property type="term" value="F:phosphorelay response regulator activity"/>
    <property type="evidence" value="ECO:0007669"/>
    <property type="project" value="TreeGrafter"/>
</dbReference>
<dbReference type="Gene3D" id="1.10.10.10">
    <property type="entry name" value="Winged helix-like DNA-binding domain superfamily/Winged helix DNA-binding domain"/>
    <property type="match status" value="1"/>
</dbReference>
<reference evidence="10" key="2">
    <citation type="submission" date="2020-09" db="EMBL/GenBank/DDBJ databases">
        <authorList>
            <person name="Sun Q."/>
            <person name="Zhou Y."/>
        </authorList>
    </citation>
    <scope>NUCLEOTIDE SEQUENCE</scope>
    <source>
        <strain evidence="10">CGMCC 1.15958</strain>
    </source>
</reference>
<dbReference type="CDD" id="cd19935">
    <property type="entry name" value="REC_OmpR_CusR-like"/>
    <property type="match status" value="1"/>
</dbReference>
<dbReference type="Gene3D" id="6.10.250.690">
    <property type="match status" value="1"/>
</dbReference>
<evidence type="ECO:0000256" key="7">
    <source>
        <dbReference type="PROSITE-ProRule" id="PRU01091"/>
    </source>
</evidence>
<dbReference type="SMART" id="SM00448">
    <property type="entry name" value="REC"/>
    <property type="match status" value="1"/>
</dbReference>
<dbReference type="Gene3D" id="3.40.50.2300">
    <property type="match status" value="1"/>
</dbReference>
<dbReference type="PROSITE" id="PS51755">
    <property type="entry name" value="OMPR_PHOB"/>
    <property type="match status" value="1"/>
</dbReference>
<dbReference type="SUPFAM" id="SSF52172">
    <property type="entry name" value="CheY-like"/>
    <property type="match status" value="1"/>
</dbReference>
<evidence type="ECO:0000256" key="5">
    <source>
        <dbReference type="ARBA" id="ARBA00023163"/>
    </source>
</evidence>
<dbReference type="InterPro" id="IPR001867">
    <property type="entry name" value="OmpR/PhoB-type_DNA-bd"/>
</dbReference>
<feature type="DNA-binding region" description="OmpR/PhoB-type" evidence="7">
    <location>
        <begin position="126"/>
        <end position="224"/>
    </location>
</feature>
<accession>A0A917DPW3</accession>
<dbReference type="SMART" id="SM00862">
    <property type="entry name" value="Trans_reg_C"/>
    <property type="match status" value="1"/>
</dbReference>
<dbReference type="InterPro" id="IPR016032">
    <property type="entry name" value="Sig_transdc_resp-reg_C-effctor"/>
</dbReference>
<organism evidence="10 11">
    <name type="scientific">Emticicia aquatilis</name>
    <dbReference type="NCBI Taxonomy" id="1537369"/>
    <lineage>
        <taxon>Bacteria</taxon>
        <taxon>Pseudomonadati</taxon>
        <taxon>Bacteroidota</taxon>
        <taxon>Cytophagia</taxon>
        <taxon>Cytophagales</taxon>
        <taxon>Leadbetterellaceae</taxon>
        <taxon>Emticicia</taxon>
    </lineage>
</organism>
<evidence type="ECO:0000256" key="6">
    <source>
        <dbReference type="PROSITE-ProRule" id="PRU00169"/>
    </source>
</evidence>
<dbReference type="Proteomes" id="UP000609064">
    <property type="component" value="Unassembled WGS sequence"/>
</dbReference>
<dbReference type="PROSITE" id="PS50110">
    <property type="entry name" value="RESPONSE_REGULATORY"/>
    <property type="match status" value="1"/>
</dbReference>
<dbReference type="PANTHER" id="PTHR48111:SF22">
    <property type="entry name" value="REGULATOR OF RPOS"/>
    <property type="match status" value="1"/>
</dbReference>
<evidence type="ECO:0000313" key="10">
    <source>
        <dbReference type="EMBL" id="GGD58695.1"/>
    </source>
</evidence>
<gene>
    <name evidence="10" type="primary">cusR</name>
    <name evidence="10" type="ORF">GCM10011514_23390</name>
</gene>
<dbReference type="RefSeq" id="WP_188766268.1">
    <property type="nucleotide sequence ID" value="NZ_BMKK01000004.1"/>
</dbReference>
<keyword evidence="1 6" id="KW-0597">Phosphoprotein</keyword>
<dbReference type="SUPFAM" id="SSF46894">
    <property type="entry name" value="C-terminal effector domain of the bipartite response regulators"/>
    <property type="match status" value="1"/>
</dbReference>
<dbReference type="GO" id="GO:0000976">
    <property type="term" value="F:transcription cis-regulatory region binding"/>
    <property type="evidence" value="ECO:0007669"/>
    <property type="project" value="TreeGrafter"/>
</dbReference>
<protein>
    <submittedName>
        <fullName evidence="10">DNA-binding response regulator</fullName>
    </submittedName>
</protein>
<reference evidence="10" key="1">
    <citation type="journal article" date="2014" name="Int. J. Syst. Evol. Microbiol.">
        <title>Complete genome sequence of Corynebacterium casei LMG S-19264T (=DSM 44701T), isolated from a smear-ripened cheese.</title>
        <authorList>
            <consortium name="US DOE Joint Genome Institute (JGI-PGF)"/>
            <person name="Walter F."/>
            <person name="Albersmeier A."/>
            <person name="Kalinowski J."/>
            <person name="Ruckert C."/>
        </authorList>
    </citation>
    <scope>NUCLEOTIDE SEQUENCE</scope>
    <source>
        <strain evidence="10">CGMCC 1.15958</strain>
    </source>
</reference>
<dbReference type="InterPro" id="IPR011006">
    <property type="entry name" value="CheY-like_superfamily"/>
</dbReference>
<dbReference type="InterPro" id="IPR001789">
    <property type="entry name" value="Sig_transdc_resp-reg_receiver"/>
</dbReference>
<comment type="caution">
    <text evidence="10">The sequence shown here is derived from an EMBL/GenBank/DDBJ whole genome shotgun (WGS) entry which is preliminary data.</text>
</comment>
<dbReference type="GO" id="GO:0005829">
    <property type="term" value="C:cytosol"/>
    <property type="evidence" value="ECO:0007669"/>
    <property type="project" value="TreeGrafter"/>
</dbReference>
<dbReference type="PANTHER" id="PTHR48111">
    <property type="entry name" value="REGULATOR OF RPOS"/>
    <property type="match status" value="1"/>
</dbReference>
<sequence>MKILVVEDELKTLQAIRQGLVENFYEVDIAYDGLIAKQLAMRNSYNCIITDIIMPGLNGWMLVQELRQHGIQTPILLLSALGESEDKIMGFDAGADQYLVKPFQFAELLARVRSLTKRGTETLITNDILKFADLEVNLDTKRISRAGNDIELTALEFRLLEYFLRNQGRVLSKNQIAENVWDVNFDKGTNYIEVYINYLRKKIDKNFDKKLIHTVFGMGYVLKEE</sequence>
<dbReference type="InterPro" id="IPR036388">
    <property type="entry name" value="WH-like_DNA-bd_sf"/>
</dbReference>
<evidence type="ECO:0000259" key="8">
    <source>
        <dbReference type="PROSITE" id="PS50110"/>
    </source>
</evidence>
<proteinExistence type="predicted"/>
<keyword evidence="2" id="KW-0902">Two-component regulatory system</keyword>
<dbReference type="FunFam" id="1.10.10.10:FF:000005">
    <property type="entry name" value="Two-component system response regulator"/>
    <property type="match status" value="1"/>
</dbReference>
<feature type="modified residue" description="4-aspartylphosphate" evidence="6">
    <location>
        <position position="51"/>
    </location>
</feature>
<evidence type="ECO:0000259" key="9">
    <source>
        <dbReference type="PROSITE" id="PS51755"/>
    </source>
</evidence>
<dbReference type="Pfam" id="PF00072">
    <property type="entry name" value="Response_reg"/>
    <property type="match status" value="1"/>
</dbReference>
<keyword evidence="11" id="KW-1185">Reference proteome</keyword>
<feature type="domain" description="Response regulatory" evidence="8">
    <location>
        <begin position="2"/>
        <end position="116"/>
    </location>
</feature>
<dbReference type="AlphaFoldDB" id="A0A917DPW3"/>
<evidence type="ECO:0000256" key="4">
    <source>
        <dbReference type="ARBA" id="ARBA00023125"/>
    </source>
</evidence>
<feature type="domain" description="OmpR/PhoB-type" evidence="9">
    <location>
        <begin position="126"/>
        <end position="224"/>
    </location>
</feature>
<dbReference type="EMBL" id="BMKK01000004">
    <property type="protein sequence ID" value="GGD58695.1"/>
    <property type="molecule type" value="Genomic_DNA"/>
</dbReference>
<keyword evidence="3" id="KW-0805">Transcription regulation</keyword>
<evidence type="ECO:0000313" key="11">
    <source>
        <dbReference type="Proteomes" id="UP000609064"/>
    </source>
</evidence>
<evidence type="ECO:0000256" key="2">
    <source>
        <dbReference type="ARBA" id="ARBA00023012"/>
    </source>
</evidence>
<dbReference type="Pfam" id="PF00486">
    <property type="entry name" value="Trans_reg_C"/>
    <property type="match status" value="1"/>
</dbReference>
<keyword evidence="4 7" id="KW-0238">DNA-binding</keyword>
<dbReference type="InterPro" id="IPR039420">
    <property type="entry name" value="WalR-like"/>
</dbReference>
<dbReference type="GO" id="GO:0006355">
    <property type="term" value="P:regulation of DNA-templated transcription"/>
    <property type="evidence" value="ECO:0007669"/>
    <property type="project" value="InterPro"/>
</dbReference>
<name>A0A917DPW3_9BACT</name>